<dbReference type="EMBL" id="SNRW01023152">
    <property type="protein sequence ID" value="KAA6363251.1"/>
    <property type="molecule type" value="Genomic_DNA"/>
</dbReference>
<evidence type="ECO:0000313" key="1">
    <source>
        <dbReference type="EMBL" id="KAA6363251.1"/>
    </source>
</evidence>
<reference evidence="1 2" key="1">
    <citation type="submission" date="2019-03" db="EMBL/GenBank/DDBJ databases">
        <title>Single cell metagenomics reveals metabolic interactions within the superorganism composed of flagellate Streblomastix strix and complex community of Bacteroidetes bacteria on its surface.</title>
        <authorList>
            <person name="Treitli S.C."/>
            <person name="Kolisko M."/>
            <person name="Husnik F."/>
            <person name="Keeling P."/>
            <person name="Hampl V."/>
        </authorList>
    </citation>
    <scope>NUCLEOTIDE SEQUENCE [LARGE SCALE GENOMIC DNA]</scope>
    <source>
        <strain evidence="1">ST1C</strain>
    </source>
</reference>
<gene>
    <name evidence="1" type="ORF">EZS28_041221</name>
</gene>
<organism evidence="1 2">
    <name type="scientific">Streblomastix strix</name>
    <dbReference type="NCBI Taxonomy" id="222440"/>
    <lineage>
        <taxon>Eukaryota</taxon>
        <taxon>Metamonada</taxon>
        <taxon>Preaxostyla</taxon>
        <taxon>Oxymonadida</taxon>
        <taxon>Streblomastigidae</taxon>
        <taxon>Streblomastix</taxon>
    </lineage>
</organism>
<proteinExistence type="predicted"/>
<dbReference type="Proteomes" id="UP000324800">
    <property type="component" value="Unassembled WGS sequence"/>
</dbReference>
<sequence length="103" mass="11630">PSRLSNPQLSQLCIFAYLSDADAALLEHKLQFWILLAQTFINSPYGFPLSFTPSHTPLQTLTPTFTYYPPNGKKLELKAHLHRPPSSLTWNPLLITAPLPYPN</sequence>
<name>A0A5J4TZY1_9EUKA</name>
<protein>
    <submittedName>
        <fullName evidence="1">Uncharacterized protein</fullName>
    </submittedName>
</protein>
<dbReference type="AlphaFoldDB" id="A0A5J4TZY1"/>
<comment type="caution">
    <text evidence="1">The sequence shown here is derived from an EMBL/GenBank/DDBJ whole genome shotgun (WGS) entry which is preliminary data.</text>
</comment>
<evidence type="ECO:0000313" key="2">
    <source>
        <dbReference type="Proteomes" id="UP000324800"/>
    </source>
</evidence>
<feature type="non-terminal residue" evidence="1">
    <location>
        <position position="1"/>
    </location>
</feature>
<accession>A0A5J4TZY1</accession>